<sequence>MMARPAGAMNAAAAPVTNRATIRIHPSVAIPPKPEKARKTTSQNRNIRRRPSRSAVRPPSSMKPP</sequence>
<gene>
    <name evidence="2" type="ORF">J2S55_003044</name>
</gene>
<accession>A0ABT9R3F7</accession>
<name>A0ABT9R3F7_9ACTN</name>
<reference evidence="2 3" key="1">
    <citation type="submission" date="2023-07" db="EMBL/GenBank/DDBJ databases">
        <title>Sequencing the genomes of 1000 actinobacteria strains.</title>
        <authorList>
            <person name="Klenk H.-P."/>
        </authorList>
    </citation>
    <scope>NUCLEOTIDE SEQUENCE [LARGE SCALE GENOMIC DNA]</scope>
    <source>
        <strain evidence="2 3">DSM 44109</strain>
    </source>
</reference>
<keyword evidence="3" id="KW-1185">Reference proteome</keyword>
<dbReference type="EMBL" id="JAUSRB010000002">
    <property type="protein sequence ID" value="MDP9863778.1"/>
    <property type="molecule type" value="Genomic_DNA"/>
</dbReference>
<feature type="compositionally biased region" description="Low complexity" evidence="1">
    <location>
        <begin position="53"/>
        <end position="65"/>
    </location>
</feature>
<protein>
    <submittedName>
        <fullName evidence="2">Uncharacterized protein</fullName>
    </submittedName>
</protein>
<dbReference type="Proteomes" id="UP001230426">
    <property type="component" value="Unassembled WGS sequence"/>
</dbReference>
<proteinExistence type="predicted"/>
<feature type="region of interest" description="Disordered" evidence="1">
    <location>
        <begin position="1"/>
        <end position="65"/>
    </location>
</feature>
<evidence type="ECO:0000313" key="2">
    <source>
        <dbReference type="EMBL" id="MDP9863778.1"/>
    </source>
</evidence>
<feature type="compositionally biased region" description="Low complexity" evidence="1">
    <location>
        <begin position="1"/>
        <end position="21"/>
    </location>
</feature>
<comment type="caution">
    <text evidence="2">The sequence shown here is derived from an EMBL/GenBank/DDBJ whole genome shotgun (WGS) entry which is preliminary data.</text>
</comment>
<evidence type="ECO:0000256" key="1">
    <source>
        <dbReference type="SAM" id="MobiDB-lite"/>
    </source>
</evidence>
<organism evidence="2 3">
    <name type="scientific">Streptosporangium brasiliense</name>
    <dbReference type="NCBI Taxonomy" id="47480"/>
    <lineage>
        <taxon>Bacteria</taxon>
        <taxon>Bacillati</taxon>
        <taxon>Actinomycetota</taxon>
        <taxon>Actinomycetes</taxon>
        <taxon>Streptosporangiales</taxon>
        <taxon>Streptosporangiaceae</taxon>
        <taxon>Streptosporangium</taxon>
    </lineage>
</organism>
<evidence type="ECO:0000313" key="3">
    <source>
        <dbReference type="Proteomes" id="UP001230426"/>
    </source>
</evidence>